<organism evidence="1 2">
    <name type="scientific">Rickettsiella grylli</name>
    <dbReference type="NCBI Taxonomy" id="59196"/>
    <lineage>
        <taxon>Bacteria</taxon>
        <taxon>Pseudomonadati</taxon>
        <taxon>Pseudomonadota</taxon>
        <taxon>Gammaproteobacteria</taxon>
        <taxon>Legionellales</taxon>
        <taxon>Coxiellaceae</taxon>
        <taxon>Rickettsiella</taxon>
    </lineage>
</organism>
<evidence type="ECO:0000313" key="1">
    <source>
        <dbReference type="EMBL" id="EDP45690.1"/>
    </source>
</evidence>
<protein>
    <submittedName>
        <fullName evidence="1">Uncharacterized protein</fullName>
    </submittedName>
</protein>
<sequence length="127" mass="14395">MNTPLSDCISRCNANASIIFIEHGYLQNSHFPAEKKLYELLNALFDIIANIGLRPTYFTETAPAFGAHFFIHYLEPNDFISICKNSSQRVISQTIYAPLFLTKLCVVFVPLNSSLDNVVLAPRPFYF</sequence>
<dbReference type="AlphaFoldDB" id="A8PK51"/>
<keyword evidence="2" id="KW-1185">Reference proteome</keyword>
<dbReference type="Proteomes" id="UP000054075">
    <property type="component" value="Unassembled WGS sequence"/>
</dbReference>
<proteinExistence type="predicted"/>
<reference evidence="1" key="1">
    <citation type="submission" date="2006-04" db="EMBL/GenBank/DDBJ databases">
        <authorList>
            <person name="Seshadri R."/>
            <person name="Federici B.A."/>
        </authorList>
    </citation>
    <scope>NUCLEOTIDE SEQUENCE [LARGE SCALE GENOMIC DNA]</scope>
</reference>
<comment type="caution">
    <text evidence="1">The sequence shown here is derived from an EMBL/GenBank/DDBJ whole genome shotgun (WGS) entry which is preliminary data.</text>
</comment>
<evidence type="ECO:0000313" key="2">
    <source>
        <dbReference type="Proteomes" id="UP000054075"/>
    </source>
</evidence>
<dbReference type="EMBL" id="AAQJ02000001">
    <property type="protein sequence ID" value="EDP45690.1"/>
    <property type="molecule type" value="Genomic_DNA"/>
</dbReference>
<gene>
    <name evidence="1" type="ORF">RICGR_0301</name>
</gene>
<reference evidence="1" key="2">
    <citation type="submission" date="2007-10" db="EMBL/GenBank/DDBJ databases">
        <authorList>
            <person name="Myers G.S."/>
        </authorList>
    </citation>
    <scope>NUCLEOTIDE SEQUENCE [LARGE SCALE GENOMIC DNA]</scope>
</reference>
<name>A8PK51_9COXI</name>
<accession>A8PK51</accession>